<name>A0A2S6A6X0_9NOCA</name>
<dbReference type="Proteomes" id="UP000239874">
    <property type="component" value="Unassembled WGS sequence"/>
</dbReference>
<gene>
    <name evidence="2" type="ORF">C5E45_34500</name>
</gene>
<dbReference type="RefSeq" id="WP_104379472.1">
    <property type="nucleotide sequence ID" value="NZ_PSZC01000054.1"/>
</dbReference>
<sequence>MSTVDLILTDSRLWARGESTHWDGAPSVVPASDGASLVVGEPLQPPSPAVSVVRLAAADRIAFVPMLPTVADAFAAIFGAVLTNLRLPSACERLTVVSPSEWGTRRRAALEAGARRLAGEISVEPLALRVAGLSASTSQQQRIAVVELNPLTTTVTLAGRSGTETWIEACEYEPTIGSADLAEGRGVEAVVDVVDRLLGGRKPSYLVVVGAAEPALLDAMRAELSRRYGFGVDLRAMSGVDLVRGGPAMPPATEPAQFAPRAPWVGSLHEHAAATAPKRRTPLFIGVAVFTVVVAAVAAAVVLTRSGGESHTAESTGTHPSAVASPTAARALPTETFGRVGAVVPAGWHISNRTGARVDFSPDDGARERISLVQKDLAASSGIEDVAATLETQIAKRPAGTVGPLRRNVIFGGRPGLSYEETPGDGTTVRWQVLVDSGLQVSVGCQYPAGGWQPMAAACEKFVGDLRTGA</sequence>
<proteinExistence type="predicted"/>
<dbReference type="NCBIfam" id="TIGR03931">
    <property type="entry name" value="T7SS_Rv3446c"/>
    <property type="match status" value="1"/>
</dbReference>
<comment type="caution">
    <text evidence="2">The sequence shown here is derived from an EMBL/GenBank/DDBJ whole genome shotgun (WGS) entry which is preliminary data.</text>
</comment>
<dbReference type="AlphaFoldDB" id="A0A2S6A6X0"/>
<evidence type="ECO:0000313" key="3">
    <source>
        <dbReference type="Proteomes" id="UP000239874"/>
    </source>
</evidence>
<organism evidence="2 3">
    <name type="scientific">Nocardia nova</name>
    <dbReference type="NCBI Taxonomy" id="37330"/>
    <lineage>
        <taxon>Bacteria</taxon>
        <taxon>Bacillati</taxon>
        <taxon>Actinomycetota</taxon>
        <taxon>Actinomycetes</taxon>
        <taxon>Mycobacteriales</taxon>
        <taxon>Nocardiaceae</taxon>
        <taxon>Nocardia</taxon>
    </lineage>
</organism>
<evidence type="ECO:0000313" key="2">
    <source>
        <dbReference type="EMBL" id="PPJ28490.1"/>
    </source>
</evidence>
<feature type="transmembrane region" description="Helical" evidence="1">
    <location>
        <begin position="283"/>
        <end position="303"/>
    </location>
</feature>
<keyword evidence="1" id="KW-1133">Transmembrane helix</keyword>
<protein>
    <submittedName>
        <fullName evidence="2">Type VII secretion-associated protein</fullName>
    </submittedName>
</protein>
<keyword evidence="1" id="KW-0472">Membrane</keyword>
<keyword evidence="1" id="KW-0812">Transmembrane</keyword>
<dbReference type="OrthoDB" id="4412823at2"/>
<dbReference type="InterPro" id="IPR023840">
    <property type="entry name" value="T7SS_Rv3446c"/>
</dbReference>
<reference evidence="2 3" key="1">
    <citation type="submission" date="2018-02" db="EMBL/GenBank/DDBJ databases">
        <title>8 Nocardia nova and 1 Nocardia cyriacigeorgica strain used for evolution to TMP-SMX.</title>
        <authorList>
            <person name="Mehta H."/>
            <person name="Weng J."/>
            <person name="Shamoo Y."/>
        </authorList>
    </citation>
    <scope>NUCLEOTIDE SEQUENCE [LARGE SCALE GENOMIC DNA]</scope>
    <source>
        <strain evidence="2 3">MDA3139</strain>
    </source>
</reference>
<evidence type="ECO:0000256" key="1">
    <source>
        <dbReference type="SAM" id="Phobius"/>
    </source>
</evidence>
<dbReference type="EMBL" id="PSZC01000054">
    <property type="protein sequence ID" value="PPJ28490.1"/>
    <property type="molecule type" value="Genomic_DNA"/>
</dbReference>
<accession>A0A2S6A6X0</accession>